<sequence length="319" mass="34691">MLTAARPFLGKPDSREADEVAQGLWEEALERAQDGAVWLFGVQQEDRTRAIREADEVAQGLWEEALERAQDGAGRLFGVQQEDRTRAIDDLRASLGNDIDVDAHTARKFLEAVASRKQAGQRQIVGRTLDLKSAYERLASAPCDGWGEHSGGLATGRTAVSVLSICYFAFWCSALGCSFESSGEDVEEHIVFSMLGASFSLIKTLQGILEISNKGGRLQALRSLVNSVCAEGFVQHAVLASLKGRFLYASTHTFGRVAVMAVKCLSRYLAGGDILKLNNEDCTLLQRTIDLLEDMRSREIRAGTGGVPVVTVTDGAHKE</sequence>
<dbReference type="AlphaFoldDB" id="A0A812UK95"/>
<evidence type="ECO:0000313" key="1">
    <source>
        <dbReference type="EMBL" id="CAE7582826.1"/>
    </source>
</evidence>
<feature type="non-terminal residue" evidence="1">
    <location>
        <position position="1"/>
    </location>
</feature>
<dbReference type="EMBL" id="CAJNJA010027695">
    <property type="protein sequence ID" value="CAE7582826.1"/>
    <property type="molecule type" value="Genomic_DNA"/>
</dbReference>
<dbReference type="Proteomes" id="UP000601435">
    <property type="component" value="Unassembled WGS sequence"/>
</dbReference>
<comment type="caution">
    <text evidence="1">The sequence shown here is derived from an EMBL/GenBank/DDBJ whole genome shotgun (WGS) entry which is preliminary data.</text>
</comment>
<proteinExistence type="predicted"/>
<protein>
    <submittedName>
        <fullName evidence="1">Uncharacterized protein</fullName>
    </submittedName>
</protein>
<evidence type="ECO:0000313" key="2">
    <source>
        <dbReference type="Proteomes" id="UP000601435"/>
    </source>
</evidence>
<gene>
    <name evidence="1" type="ORF">SNEC2469_LOCUS16910</name>
</gene>
<accession>A0A812UK95</accession>
<organism evidence="1 2">
    <name type="scientific">Symbiodinium necroappetens</name>
    <dbReference type="NCBI Taxonomy" id="1628268"/>
    <lineage>
        <taxon>Eukaryota</taxon>
        <taxon>Sar</taxon>
        <taxon>Alveolata</taxon>
        <taxon>Dinophyceae</taxon>
        <taxon>Suessiales</taxon>
        <taxon>Symbiodiniaceae</taxon>
        <taxon>Symbiodinium</taxon>
    </lineage>
</organism>
<name>A0A812UK95_9DINO</name>
<keyword evidence="2" id="KW-1185">Reference proteome</keyword>
<reference evidence="1" key="1">
    <citation type="submission" date="2021-02" db="EMBL/GenBank/DDBJ databases">
        <authorList>
            <person name="Dougan E. K."/>
            <person name="Rhodes N."/>
            <person name="Thang M."/>
            <person name="Chan C."/>
        </authorList>
    </citation>
    <scope>NUCLEOTIDE SEQUENCE</scope>
</reference>